<dbReference type="InterPro" id="IPR014722">
    <property type="entry name" value="Rib_uL2_dom2"/>
</dbReference>
<sequence length="1135" mass="127023">MWPLSLPVLQKEKRTLGVIPMDLVVPREYANVLDWAVVVRNPDDSEKMYRHILVHNTGISGSSDSQREVVVHVQGFVSKLSLHPLGDWIPSTGAGGAASAKQYISLIHCNNPEPFGAQVEALLNLVKVVVDNCNGELTNRPKIGLKGIRLERKVFTRGSLERTVQSVLQPSDDLTGKARLMEPGCGEEGGFRGRNVRIADPEEGPATRPRVRVDLAMRDVVLLQSRSEIFTKFERDTRSQVGERAGTADSAMKESHRDDEVMALLDLEAVVDDGDEEMNEEGRDELDDFLDDGEDLEVESVRYSEIPSDPITEDITADEADAIASSIRSRHRVAGESDAGEGKGLVVYSISVKEGTEAASVDIILGHIKKVRDKHQPTSLHAAHFLPSNPGKVFVKAEGSRELKQLARDYSWMQGTTITQVDIGDWMRIAALQEELVGATTEWGRIKGGLYDGDLALVVVPSLASIVSVYVVPRLIRNGRRRPPAKLFNSEDQSLAERNLKVNRDESEPHRVFIGKCKIEHGLHSFELRRKRVQRSLPKGLEEVEPFAEAVGVYGMDGMRKSLVLGTVDNIRSADFLTVFQKGDRVWVKTGTYIGKKGVLQSVEDGVVGHVGVEREGEKGDVIEVALDELRRVFNNGDHVRVIRGRHIGRWGIVVSFEGVTLRFNAYRAAEDKEIMVKEDHEVCVFACDVAMYVPDFEHRTSAKETGGAHGKVEMPEQIGQRMEVISGDYMGSKGYCAGWDEEGILMKLFYKSKAGGPVEGKNVSVKETVCIRWQEVARSFKHGNLVFSNREKTQRGFIHWELSDGEDKTTSPFHPKHLPIVQAVYDEETFRWVMPYGIKVVEWVSREELTFGSMVHDPDEYDERWSNPYRINWDVTVTKGPRKGYHGRVRTVRAMEVEVELEAVATIEKFHPTQLHRRMEDKLVKYATGAEKRREKKDKEGTPEETNVINVNPTNQTPNPTTPSKEDYGTAWDPYSHTPLPGPEHIRSGSKPSREIRGSPWLLQAEFRNALDTVEMCFLLKGTPGLYEKGRYERVVVRTAPVNARKSRVAEDESVMAFRSYMPSSLGSVPVKFMYPVPGGKGGRAVLLFGTLRGAVVDVLNKEEANGDLTVRLNGSEYECLYPPEFMVKVHDKK</sequence>
<dbReference type="Gene3D" id="2.30.30.30">
    <property type="match status" value="2"/>
</dbReference>
<organism evidence="3 4">
    <name type="scientific">Meripilus lineatus</name>
    <dbReference type="NCBI Taxonomy" id="2056292"/>
    <lineage>
        <taxon>Eukaryota</taxon>
        <taxon>Fungi</taxon>
        <taxon>Dikarya</taxon>
        <taxon>Basidiomycota</taxon>
        <taxon>Agaricomycotina</taxon>
        <taxon>Agaricomycetes</taxon>
        <taxon>Polyporales</taxon>
        <taxon>Meripilaceae</taxon>
        <taxon>Meripilus</taxon>
    </lineage>
</organism>
<comment type="caution">
    <text evidence="3">The sequence shown here is derived from an EMBL/GenBank/DDBJ whole genome shotgun (WGS) entry which is preliminary data.</text>
</comment>
<dbReference type="InterPro" id="IPR008991">
    <property type="entry name" value="Translation_prot_SH3-like_sf"/>
</dbReference>
<evidence type="ECO:0000313" key="4">
    <source>
        <dbReference type="Proteomes" id="UP001212997"/>
    </source>
</evidence>
<dbReference type="EMBL" id="JANAWD010000767">
    <property type="protein sequence ID" value="KAJ3475998.1"/>
    <property type="molecule type" value="Genomic_DNA"/>
</dbReference>
<evidence type="ECO:0000256" key="1">
    <source>
        <dbReference type="SAM" id="MobiDB-lite"/>
    </source>
</evidence>
<accession>A0AAD5Y8F1</accession>
<dbReference type="SMART" id="SM00739">
    <property type="entry name" value="KOW"/>
    <property type="match status" value="4"/>
</dbReference>
<feature type="domain" description="KOW" evidence="2">
    <location>
        <begin position="716"/>
        <end position="752"/>
    </location>
</feature>
<dbReference type="InterPro" id="IPR005824">
    <property type="entry name" value="KOW"/>
</dbReference>
<evidence type="ECO:0000259" key="2">
    <source>
        <dbReference type="SMART" id="SM00739"/>
    </source>
</evidence>
<proteinExistence type="predicted"/>
<dbReference type="SUPFAM" id="SSF50104">
    <property type="entry name" value="Translation proteins SH3-like domain"/>
    <property type="match status" value="1"/>
</dbReference>
<dbReference type="AlphaFoldDB" id="A0AAD5Y8F1"/>
<feature type="compositionally biased region" description="Basic and acidic residues" evidence="1">
    <location>
        <begin position="929"/>
        <end position="943"/>
    </location>
</feature>
<feature type="domain" description="KOW" evidence="2">
    <location>
        <begin position="579"/>
        <end position="606"/>
    </location>
</feature>
<dbReference type="Proteomes" id="UP001212997">
    <property type="component" value="Unassembled WGS sequence"/>
</dbReference>
<feature type="compositionally biased region" description="Low complexity" evidence="1">
    <location>
        <begin position="947"/>
        <end position="964"/>
    </location>
</feature>
<keyword evidence="4" id="KW-1185">Reference proteome</keyword>
<gene>
    <name evidence="3" type="ORF">NLI96_g11456</name>
</gene>
<evidence type="ECO:0000313" key="3">
    <source>
        <dbReference type="EMBL" id="KAJ3475998.1"/>
    </source>
</evidence>
<protein>
    <recommendedName>
        <fullName evidence="2">KOW domain-containing protein</fullName>
    </recommendedName>
</protein>
<feature type="domain" description="KOW" evidence="2">
    <location>
        <begin position="869"/>
        <end position="896"/>
    </location>
</feature>
<reference evidence="3" key="1">
    <citation type="submission" date="2022-07" db="EMBL/GenBank/DDBJ databases">
        <title>Genome Sequence of Physisporinus lineatus.</title>
        <authorList>
            <person name="Buettner E."/>
        </authorList>
    </citation>
    <scope>NUCLEOTIDE SEQUENCE</scope>
    <source>
        <strain evidence="3">VT162</strain>
    </source>
</reference>
<name>A0AAD5Y8F1_9APHY</name>
<feature type="region of interest" description="Disordered" evidence="1">
    <location>
        <begin position="929"/>
        <end position="966"/>
    </location>
</feature>
<feature type="domain" description="KOW" evidence="2">
    <location>
        <begin position="633"/>
        <end position="660"/>
    </location>
</feature>